<protein>
    <submittedName>
        <fullName evidence="1">Uncharacterized protein</fullName>
    </submittedName>
</protein>
<sequence length="75" mass="8659">MTTLNIQTTATAKELESLKAFLHSIDPQTIIQESPLSPQDTLELHRIYKQYKDNTLTFHIDSQTQDIMAQKGIKW</sequence>
<proteinExistence type="predicted"/>
<dbReference type="Proteomes" id="UP000255103">
    <property type="component" value="Unassembled WGS sequence"/>
</dbReference>
<reference evidence="1 2" key="1">
    <citation type="submission" date="2018-06" db="EMBL/GenBank/DDBJ databases">
        <authorList>
            <consortium name="Pathogen Informatics"/>
            <person name="Doyle S."/>
        </authorList>
    </citation>
    <scope>NUCLEOTIDE SEQUENCE [LARGE SCALE GENOMIC DNA]</scope>
    <source>
        <strain evidence="1 2">NCTC12219</strain>
    </source>
</reference>
<dbReference type="AlphaFoldDB" id="A0A377JT40"/>
<organism evidence="1 2">
    <name type="scientific">Helicobacter cinaedi</name>
    <dbReference type="NCBI Taxonomy" id="213"/>
    <lineage>
        <taxon>Bacteria</taxon>
        <taxon>Pseudomonadati</taxon>
        <taxon>Campylobacterota</taxon>
        <taxon>Epsilonproteobacteria</taxon>
        <taxon>Campylobacterales</taxon>
        <taxon>Helicobacteraceae</taxon>
        <taxon>Helicobacter</taxon>
    </lineage>
</organism>
<dbReference type="EMBL" id="UGHX01000001">
    <property type="protein sequence ID" value="STP11139.1"/>
    <property type="molecule type" value="Genomic_DNA"/>
</dbReference>
<dbReference type="RefSeq" id="WP_115721818.1">
    <property type="nucleotide sequence ID" value="NZ_UGHX01000001.1"/>
</dbReference>
<gene>
    <name evidence="1" type="ORF">NCTC12219_01022</name>
</gene>
<evidence type="ECO:0000313" key="2">
    <source>
        <dbReference type="Proteomes" id="UP000255103"/>
    </source>
</evidence>
<evidence type="ECO:0000313" key="1">
    <source>
        <dbReference type="EMBL" id="STP11139.1"/>
    </source>
</evidence>
<accession>A0A377JT40</accession>
<name>A0A377JT40_9HELI</name>